<dbReference type="EMBL" id="LJZR01000008">
    <property type="protein sequence ID" value="KPQ36028.1"/>
    <property type="molecule type" value="Genomic_DNA"/>
</dbReference>
<dbReference type="InterPro" id="IPR011006">
    <property type="entry name" value="CheY-like_superfamily"/>
</dbReference>
<reference evidence="10 11" key="1">
    <citation type="submission" date="2015-09" db="EMBL/GenBank/DDBJ databases">
        <title>Identification and resolution of microdiversity through metagenomic sequencing of parallel consortia.</title>
        <authorList>
            <person name="Nelson W.C."/>
            <person name="Romine M.F."/>
            <person name="Lindemann S.R."/>
        </authorList>
    </citation>
    <scope>NUCLEOTIDE SEQUENCE [LARGE SCALE GENOMIC DNA]</scope>
    <source>
        <strain evidence="10">Ana</strain>
    </source>
</reference>
<dbReference type="CDD" id="cd17574">
    <property type="entry name" value="REC_OmpR"/>
    <property type="match status" value="1"/>
</dbReference>
<evidence type="ECO:0000259" key="8">
    <source>
        <dbReference type="PROSITE" id="PS50043"/>
    </source>
</evidence>
<keyword evidence="3" id="KW-0805">Transcription regulation</keyword>
<dbReference type="PATRIC" id="fig|1666911.3.peg.3780"/>
<dbReference type="STRING" id="1666911.HLUCCA11_07405"/>
<dbReference type="InterPro" id="IPR000792">
    <property type="entry name" value="Tscrpt_reg_LuxR_C"/>
</dbReference>
<evidence type="ECO:0000259" key="9">
    <source>
        <dbReference type="PROSITE" id="PS50110"/>
    </source>
</evidence>
<feature type="modified residue" description="4-aspartylphosphate" evidence="6">
    <location>
        <position position="77"/>
    </location>
</feature>
<feature type="region of interest" description="Disordered" evidence="7">
    <location>
        <begin position="232"/>
        <end position="266"/>
    </location>
</feature>
<dbReference type="Pfam" id="PF00196">
    <property type="entry name" value="GerE"/>
    <property type="match status" value="1"/>
</dbReference>
<dbReference type="InterPro" id="IPR039420">
    <property type="entry name" value="WalR-like"/>
</dbReference>
<proteinExistence type="predicted"/>
<evidence type="ECO:0000256" key="4">
    <source>
        <dbReference type="ARBA" id="ARBA00023125"/>
    </source>
</evidence>
<dbReference type="SMART" id="SM00421">
    <property type="entry name" value="HTH_LUXR"/>
    <property type="match status" value="1"/>
</dbReference>
<dbReference type="PROSITE" id="PS50110">
    <property type="entry name" value="RESPONSE_REGULATORY"/>
    <property type="match status" value="1"/>
</dbReference>
<evidence type="ECO:0000256" key="1">
    <source>
        <dbReference type="ARBA" id="ARBA00022553"/>
    </source>
</evidence>
<dbReference type="Proteomes" id="UP000050465">
    <property type="component" value="Unassembled WGS sequence"/>
</dbReference>
<dbReference type="SUPFAM" id="SSF46894">
    <property type="entry name" value="C-terminal effector domain of the bipartite response regulators"/>
    <property type="match status" value="1"/>
</dbReference>
<dbReference type="Pfam" id="PF00072">
    <property type="entry name" value="Response_reg"/>
    <property type="match status" value="1"/>
</dbReference>
<sequence>MAKVISIAQSEQASTHYLRISTTARMQKILIVDDDSTLRAALTRYLKDRGFLVRNAASGRQGFDSFVQDMPDLIVSDVVMPEMDGFELCTRVRESETGQLIPFIFLSGRCDLEDRIQGHSIGADDYLVKPFHPRELIAKIEAQLARATRIHSQIKQALQQPSGQPSAQVKTPLPLTPAEEKVFWEVIQGFTNKKIGDRLFISPRTVQTHLSNILSKLSLENRSQLIRYAFENGHKPPHSDAFEASRAKTAQETLSNQARKQERKES</sequence>
<keyword evidence="1 6" id="KW-0597">Phosphoprotein</keyword>
<dbReference type="AlphaFoldDB" id="A0A0P7ZM07"/>
<dbReference type="InterPro" id="IPR036388">
    <property type="entry name" value="WH-like_DNA-bd_sf"/>
</dbReference>
<dbReference type="SMART" id="SM00448">
    <property type="entry name" value="REC"/>
    <property type="match status" value="1"/>
</dbReference>
<evidence type="ECO:0000256" key="5">
    <source>
        <dbReference type="ARBA" id="ARBA00023163"/>
    </source>
</evidence>
<dbReference type="GO" id="GO:0006355">
    <property type="term" value="P:regulation of DNA-templated transcription"/>
    <property type="evidence" value="ECO:0007669"/>
    <property type="project" value="InterPro"/>
</dbReference>
<dbReference type="GO" id="GO:0000156">
    <property type="term" value="F:phosphorelay response regulator activity"/>
    <property type="evidence" value="ECO:0007669"/>
    <property type="project" value="TreeGrafter"/>
</dbReference>
<dbReference type="GO" id="GO:0000976">
    <property type="term" value="F:transcription cis-regulatory region binding"/>
    <property type="evidence" value="ECO:0007669"/>
    <property type="project" value="TreeGrafter"/>
</dbReference>
<dbReference type="Gene3D" id="3.40.50.2300">
    <property type="match status" value="1"/>
</dbReference>
<organism evidence="10 11">
    <name type="scientific">Phormidesmis priestleyi Ana</name>
    <dbReference type="NCBI Taxonomy" id="1666911"/>
    <lineage>
        <taxon>Bacteria</taxon>
        <taxon>Bacillati</taxon>
        <taxon>Cyanobacteriota</taxon>
        <taxon>Cyanophyceae</taxon>
        <taxon>Leptolyngbyales</taxon>
        <taxon>Leptolyngbyaceae</taxon>
        <taxon>Phormidesmis</taxon>
    </lineage>
</organism>
<name>A0A0P7ZM07_9CYAN</name>
<keyword evidence="5" id="KW-0804">Transcription</keyword>
<dbReference type="GO" id="GO:0005829">
    <property type="term" value="C:cytosol"/>
    <property type="evidence" value="ECO:0007669"/>
    <property type="project" value="TreeGrafter"/>
</dbReference>
<evidence type="ECO:0000256" key="3">
    <source>
        <dbReference type="ARBA" id="ARBA00023015"/>
    </source>
</evidence>
<dbReference type="PROSITE" id="PS00622">
    <property type="entry name" value="HTH_LUXR_1"/>
    <property type="match status" value="1"/>
</dbReference>
<dbReference type="PRINTS" id="PR00038">
    <property type="entry name" value="HTHLUXR"/>
</dbReference>
<dbReference type="SUPFAM" id="SSF52172">
    <property type="entry name" value="CheY-like"/>
    <property type="match status" value="1"/>
</dbReference>
<evidence type="ECO:0000256" key="2">
    <source>
        <dbReference type="ARBA" id="ARBA00023012"/>
    </source>
</evidence>
<feature type="compositionally biased region" description="Basic and acidic residues" evidence="7">
    <location>
        <begin position="232"/>
        <end position="246"/>
    </location>
</feature>
<keyword evidence="2" id="KW-0902">Two-component regulatory system</keyword>
<dbReference type="InterPro" id="IPR001789">
    <property type="entry name" value="Sig_transdc_resp-reg_receiver"/>
</dbReference>
<dbReference type="Gene3D" id="1.10.10.10">
    <property type="entry name" value="Winged helix-like DNA-binding domain superfamily/Winged helix DNA-binding domain"/>
    <property type="match status" value="1"/>
</dbReference>
<dbReference type="PANTHER" id="PTHR48111:SF1">
    <property type="entry name" value="TWO-COMPONENT RESPONSE REGULATOR ORR33"/>
    <property type="match status" value="1"/>
</dbReference>
<feature type="domain" description="Response regulatory" evidence="9">
    <location>
        <begin position="28"/>
        <end position="144"/>
    </location>
</feature>
<comment type="caution">
    <text evidence="10">The sequence shown here is derived from an EMBL/GenBank/DDBJ whole genome shotgun (WGS) entry which is preliminary data.</text>
</comment>
<feature type="compositionally biased region" description="Polar residues" evidence="7">
    <location>
        <begin position="248"/>
        <end position="258"/>
    </location>
</feature>
<dbReference type="CDD" id="cd06170">
    <property type="entry name" value="LuxR_C_like"/>
    <property type="match status" value="1"/>
</dbReference>
<dbReference type="InterPro" id="IPR016032">
    <property type="entry name" value="Sig_transdc_resp-reg_C-effctor"/>
</dbReference>
<evidence type="ECO:0000313" key="10">
    <source>
        <dbReference type="EMBL" id="KPQ36028.1"/>
    </source>
</evidence>
<accession>A0A0P7ZM07</accession>
<dbReference type="GO" id="GO:0032993">
    <property type="term" value="C:protein-DNA complex"/>
    <property type="evidence" value="ECO:0007669"/>
    <property type="project" value="TreeGrafter"/>
</dbReference>
<dbReference type="Gene3D" id="6.10.250.690">
    <property type="match status" value="1"/>
</dbReference>
<evidence type="ECO:0000256" key="6">
    <source>
        <dbReference type="PROSITE-ProRule" id="PRU00169"/>
    </source>
</evidence>
<gene>
    <name evidence="10" type="ORF">HLUCCA11_07405</name>
</gene>
<evidence type="ECO:0000256" key="7">
    <source>
        <dbReference type="SAM" id="MobiDB-lite"/>
    </source>
</evidence>
<feature type="domain" description="HTH luxR-type" evidence="8">
    <location>
        <begin position="168"/>
        <end position="233"/>
    </location>
</feature>
<dbReference type="PANTHER" id="PTHR48111">
    <property type="entry name" value="REGULATOR OF RPOS"/>
    <property type="match status" value="1"/>
</dbReference>
<evidence type="ECO:0000313" key="11">
    <source>
        <dbReference type="Proteomes" id="UP000050465"/>
    </source>
</evidence>
<keyword evidence="4" id="KW-0238">DNA-binding</keyword>
<protein>
    <submittedName>
        <fullName evidence="10">Two component transcriptional regulator, LuxR family</fullName>
    </submittedName>
</protein>
<dbReference type="PROSITE" id="PS50043">
    <property type="entry name" value="HTH_LUXR_2"/>
    <property type="match status" value="1"/>
</dbReference>